<feature type="signal peptide" evidence="1">
    <location>
        <begin position="1"/>
        <end position="19"/>
    </location>
</feature>
<dbReference type="OrthoDB" id="680837at2"/>
<dbReference type="AlphaFoldDB" id="A0A2S7IS63"/>
<dbReference type="Proteomes" id="UP000239590">
    <property type="component" value="Unassembled WGS sequence"/>
</dbReference>
<keyword evidence="1" id="KW-0732">Signal</keyword>
<sequence>MMKTYGWLFAWAWAIPVWGQVNTNQFGANKIEGGNQIAVGTYTEYENQPYLMEEWPKGFLKTTAGKWYTAEKLNYNVSTDRPEFQEGEKRFNPKLELAAFTLGDTTSGVYFQNGFPAVDQQTAKSFYQVLSKGSIKLLKYTKATLLDVTSFNSATKKKRFDFNEMYYVYRPDQKIIRVKKDKKSVLEALPEQASRIEEIASQRKLKLKNWEEIRQVLEAL</sequence>
<organism evidence="2 3">
    <name type="scientific">Siphonobacter curvatus</name>
    <dbReference type="NCBI Taxonomy" id="2094562"/>
    <lineage>
        <taxon>Bacteria</taxon>
        <taxon>Pseudomonadati</taxon>
        <taxon>Bacteroidota</taxon>
        <taxon>Cytophagia</taxon>
        <taxon>Cytophagales</taxon>
        <taxon>Cytophagaceae</taxon>
        <taxon>Siphonobacter</taxon>
    </lineage>
</organism>
<comment type="caution">
    <text evidence="2">The sequence shown here is derived from an EMBL/GenBank/DDBJ whole genome shotgun (WGS) entry which is preliminary data.</text>
</comment>
<keyword evidence="3" id="KW-1185">Reference proteome</keyword>
<evidence type="ECO:0000313" key="2">
    <source>
        <dbReference type="EMBL" id="PQA60516.1"/>
    </source>
</evidence>
<gene>
    <name evidence="2" type="ORF">C5O19_13125</name>
</gene>
<dbReference type="RefSeq" id="WP_104712895.1">
    <property type="nucleotide sequence ID" value="NZ_PTRA01000001.1"/>
</dbReference>
<name>A0A2S7IS63_9BACT</name>
<evidence type="ECO:0000313" key="3">
    <source>
        <dbReference type="Proteomes" id="UP000239590"/>
    </source>
</evidence>
<feature type="chain" id="PRO_5015760594" evidence="1">
    <location>
        <begin position="20"/>
        <end position="220"/>
    </location>
</feature>
<reference evidence="3" key="1">
    <citation type="submission" date="2018-02" db="EMBL/GenBank/DDBJ databases">
        <title>Genome sequencing of Solimonas sp. HR-BB.</title>
        <authorList>
            <person name="Lee Y."/>
            <person name="Jeon C.O."/>
        </authorList>
    </citation>
    <scope>NUCLEOTIDE SEQUENCE [LARGE SCALE GENOMIC DNA]</scope>
    <source>
        <strain evidence="3">HR-U</strain>
    </source>
</reference>
<accession>A0A2S7IS63</accession>
<evidence type="ECO:0000256" key="1">
    <source>
        <dbReference type="SAM" id="SignalP"/>
    </source>
</evidence>
<dbReference type="EMBL" id="PTRA01000001">
    <property type="protein sequence ID" value="PQA60516.1"/>
    <property type="molecule type" value="Genomic_DNA"/>
</dbReference>
<proteinExistence type="predicted"/>
<protein>
    <submittedName>
        <fullName evidence="2">Uncharacterized protein</fullName>
    </submittedName>
</protein>